<proteinExistence type="predicted"/>
<dbReference type="Proteomes" id="UP000824782">
    <property type="component" value="Unassembled WGS sequence"/>
</dbReference>
<gene>
    <name evidence="2" type="ORF">GDO81_011232</name>
</gene>
<protein>
    <submittedName>
        <fullName evidence="2">Uncharacterized protein</fullName>
    </submittedName>
</protein>
<comment type="caution">
    <text evidence="2">The sequence shown here is derived from an EMBL/GenBank/DDBJ whole genome shotgun (WGS) entry which is preliminary data.</text>
</comment>
<evidence type="ECO:0000313" key="2">
    <source>
        <dbReference type="EMBL" id="KAG8570355.1"/>
    </source>
</evidence>
<feature type="compositionally biased region" description="Pro residues" evidence="1">
    <location>
        <begin position="1"/>
        <end position="10"/>
    </location>
</feature>
<reference evidence="2" key="1">
    <citation type="thesis" date="2020" institute="ProQuest LLC" country="789 East Eisenhower Parkway, Ann Arbor, MI, USA">
        <title>Comparative Genomics and Chromosome Evolution.</title>
        <authorList>
            <person name="Mudd A.B."/>
        </authorList>
    </citation>
    <scope>NUCLEOTIDE SEQUENCE</scope>
    <source>
        <strain evidence="2">237g6f4</strain>
        <tissue evidence="2">Blood</tissue>
    </source>
</reference>
<feature type="region of interest" description="Disordered" evidence="1">
    <location>
        <begin position="1"/>
        <end position="25"/>
    </location>
</feature>
<evidence type="ECO:0000256" key="1">
    <source>
        <dbReference type="SAM" id="MobiDB-lite"/>
    </source>
</evidence>
<evidence type="ECO:0000313" key="3">
    <source>
        <dbReference type="Proteomes" id="UP000824782"/>
    </source>
</evidence>
<sequence length="118" mass="12873">MRPPPSPSPEPTNSCHGQEKRYNGGKLPSVAASRRLAFVKTAPYFCHTTPGTRLFPLCPERRGRGVSACDEGSGRSRDSLACCCLFIRTPGDPRRSGCPYIHAIQGTGARCERRGRLL</sequence>
<organism evidence="2 3">
    <name type="scientific">Engystomops pustulosus</name>
    <name type="common">Tungara frog</name>
    <name type="synonym">Physalaemus pustulosus</name>
    <dbReference type="NCBI Taxonomy" id="76066"/>
    <lineage>
        <taxon>Eukaryota</taxon>
        <taxon>Metazoa</taxon>
        <taxon>Chordata</taxon>
        <taxon>Craniata</taxon>
        <taxon>Vertebrata</taxon>
        <taxon>Euteleostomi</taxon>
        <taxon>Amphibia</taxon>
        <taxon>Batrachia</taxon>
        <taxon>Anura</taxon>
        <taxon>Neobatrachia</taxon>
        <taxon>Hyloidea</taxon>
        <taxon>Leptodactylidae</taxon>
        <taxon>Leiuperinae</taxon>
        <taxon>Engystomops</taxon>
    </lineage>
</organism>
<dbReference type="EMBL" id="WNYA01000005">
    <property type="protein sequence ID" value="KAG8570355.1"/>
    <property type="molecule type" value="Genomic_DNA"/>
</dbReference>
<accession>A0AAV7BCN0</accession>
<name>A0AAV7BCN0_ENGPU</name>
<dbReference type="AlphaFoldDB" id="A0AAV7BCN0"/>
<keyword evidence="3" id="KW-1185">Reference proteome</keyword>